<gene>
    <name evidence="11" type="ORF">BLGHR1_14622</name>
</gene>
<dbReference type="EMBL" id="UNSH01000056">
    <property type="protein sequence ID" value="SZF03828.1"/>
    <property type="molecule type" value="Genomic_DNA"/>
</dbReference>
<evidence type="ECO:0000256" key="6">
    <source>
        <dbReference type="ARBA" id="ARBA00022776"/>
    </source>
</evidence>
<evidence type="ECO:0000256" key="9">
    <source>
        <dbReference type="ARBA" id="ARBA00023306"/>
    </source>
</evidence>
<evidence type="ECO:0000256" key="3">
    <source>
        <dbReference type="ARBA" id="ARBA00022490"/>
    </source>
</evidence>
<protein>
    <recommendedName>
        <fullName evidence="13">HAUS augmin-like complex subunit 1</fullName>
    </recommendedName>
</protein>
<keyword evidence="4" id="KW-0132">Cell division</keyword>
<comment type="subcellular location">
    <subcellularLocation>
        <location evidence="1">Cytoplasm</location>
        <location evidence="1">Cytoskeleton</location>
        <location evidence="1">Spindle</location>
    </subcellularLocation>
</comment>
<evidence type="ECO:0000256" key="5">
    <source>
        <dbReference type="ARBA" id="ARBA00022701"/>
    </source>
</evidence>
<keyword evidence="3" id="KW-0963">Cytoplasm</keyword>
<dbReference type="InterPro" id="IPR026243">
    <property type="entry name" value="HAUS1"/>
</dbReference>
<evidence type="ECO:0000256" key="10">
    <source>
        <dbReference type="SAM" id="Coils"/>
    </source>
</evidence>
<dbReference type="GO" id="GO:0070652">
    <property type="term" value="C:HAUS complex"/>
    <property type="evidence" value="ECO:0007669"/>
    <property type="project" value="InterPro"/>
</dbReference>
<dbReference type="PANTHER" id="PTHR31570">
    <property type="entry name" value="HAUS AUGMIN-LIKE COMPLEX SUBUNIT 1"/>
    <property type="match status" value="1"/>
</dbReference>
<evidence type="ECO:0000313" key="12">
    <source>
        <dbReference type="Proteomes" id="UP000275772"/>
    </source>
</evidence>
<evidence type="ECO:0000256" key="4">
    <source>
        <dbReference type="ARBA" id="ARBA00022618"/>
    </source>
</evidence>
<evidence type="ECO:0008006" key="13">
    <source>
        <dbReference type="Google" id="ProtNLM"/>
    </source>
</evidence>
<keyword evidence="6" id="KW-0498">Mitosis</keyword>
<evidence type="ECO:0000256" key="2">
    <source>
        <dbReference type="ARBA" id="ARBA00005479"/>
    </source>
</evidence>
<evidence type="ECO:0000313" key="11">
    <source>
        <dbReference type="EMBL" id="SZF03828.1"/>
    </source>
</evidence>
<accession>A0A383UW14</accession>
<comment type="similarity">
    <text evidence="2">Belongs to the HAUS1 family.</text>
</comment>
<evidence type="ECO:0000256" key="7">
    <source>
        <dbReference type="ARBA" id="ARBA00023054"/>
    </source>
</evidence>
<keyword evidence="8" id="KW-0206">Cytoskeleton</keyword>
<sequence length="294" mass="32879">MSQLSPSAIFSPSAAKKQLAVAKDWNYVDDWLSSKFKGTSPPLFERNGDTLKVLLALAAFNESADEESDLVASVEAKALHDLNDSENQVQTGHNYLALLEESMTREGQKSLETLSNLSVTLNQSIPDIERLGRSLIDLQVTLNVQEQTEERINTLETKINAEIQSVKSLIVDLQSETYTSAVDSKEHALDYQREIKSLKAKLPELRERVASLSASFEPSIVTTDHVKADEAKFEELLSVVREIESKANSFHGLPQDIDRARSELEAMRENLFKLTRKRDAMFENLVETASPKKA</sequence>
<dbReference type="Proteomes" id="UP000275772">
    <property type="component" value="Unassembled WGS sequence"/>
</dbReference>
<dbReference type="GO" id="GO:0005819">
    <property type="term" value="C:spindle"/>
    <property type="evidence" value="ECO:0007669"/>
    <property type="project" value="UniProtKB-SubCell"/>
</dbReference>
<dbReference type="VEuPathDB" id="FungiDB:BLGHR1_14622"/>
<feature type="coiled-coil region" evidence="10">
    <location>
        <begin position="145"/>
        <end position="215"/>
    </location>
</feature>
<dbReference type="GO" id="GO:0051301">
    <property type="term" value="P:cell division"/>
    <property type="evidence" value="ECO:0007669"/>
    <property type="project" value="UniProtKB-KW"/>
</dbReference>
<name>A0A383UW14_BLUHO</name>
<evidence type="ECO:0000256" key="1">
    <source>
        <dbReference type="ARBA" id="ARBA00004186"/>
    </source>
</evidence>
<dbReference type="GO" id="GO:0005874">
    <property type="term" value="C:microtubule"/>
    <property type="evidence" value="ECO:0007669"/>
    <property type="project" value="UniProtKB-KW"/>
</dbReference>
<dbReference type="GO" id="GO:0051225">
    <property type="term" value="P:spindle assembly"/>
    <property type="evidence" value="ECO:0007669"/>
    <property type="project" value="InterPro"/>
</dbReference>
<dbReference type="Pfam" id="PF25762">
    <property type="entry name" value="HAUS1"/>
    <property type="match status" value="1"/>
</dbReference>
<keyword evidence="5" id="KW-0493">Microtubule</keyword>
<keyword evidence="7 10" id="KW-0175">Coiled coil</keyword>
<dbReference type="GO" id="GO:0005829">
    <property type="term" value="C:cytosol"/>
    <property type="evidence" value="ECO:0007669"/>
    <property type="project" value="TreeGrafter"/>
</dbReference>
<proteinExistence type="inferred from homology"/>
<reference evidence="11 12" key="1">
    <citation type="submission" date="2017-11" db="EMBL/GenBank/DDBJ databases">
        <authorList>
            <person name="Kracher B."/>
        </authorList>
    </citation>
    <scope>NUCLEOTIDE SEQUENCE [LARGE SCALE GENOMIC DNA]</scope>
    <source>
        <strain evidence="11 12">RACE1</strain>
    </source>
</reference>
<dbReference type="PANTHER" id="PTHR31570:SF1">
    <property type="entry name" value="HAUS AUGMIN-LIKE COMPLEX SUBUNIT 1"/>
    <property type="match status" value="1"/>
</dbReference>
<organism evidence="11 12">
    <name type="scientific">Blumeria hordei</name>
    <name type="common">Barley powdery mildew</name>
    <name type="synonym">Blumeria graminis f. sp. hordei</name>
    <dbReference type="NCBI Taxonomy" id="2867405"/>
    <lineage>
        <taxon>Eukaryota</taxon>
        <taxon>Fungi</taxon>
        <taxon>Dikarya</taxon>
        <taxon>Ascomycota</taxon>
        <taxon>Pezizomycotina</taxon>
        <taxon>Leotiomycetes</taxon>
        <taxon>Erysiphales</taxon>
        <taxon>Erysiphaceae</taxon>
        <taxon>Blumeria</taxon>
    </lineage>
</organism>
<dbReference type="AlphaFoldDB" id="A0A383UW14"/>
<evidence type="ECO:0000256" key="8">
    <source>
        <dbReference type="ARBA" id="ARBA00023212"/>
    </source>
</evidence>
<keyword evidence="9" id="KW-0131">Cell cycle</keyword>